<sequence length="35" mass="3969">ADVLGSVIADQERGYAQCAFLMLWGESERYDRAFT</sequence>
<feature type="non-terminal residue" evidence="1">
    <location>
        <position position="35"/>
    </location>
</feature>
<dbReference type="EMBL" id="AEAG01003098">
    <property type="protein sequence ID" value="EGH26952.1"/>
    <property type="molecule type" value="Genomic_DNA"/>
</dbReference>
<feature type="non-terminal residue" evidence="1">
    <location>
        <position position="1"/>
    </location>
</feature>
<comment type="caution">
    <text evidence="1">The sequence shown here is derived from an EMBL/GenBank/DDBJ whole genome shotgun (WGS) entry which is preliminary data.</text>
</comment>
<protein>
    <submittedName>
        <fullName evidence="1">Uncharacterized protein</fullName>
    </submittedName>
</protein>
<evidence type="ECO:0000313" key="1">
    <source>
        <dbReference type="EMBL" id="EGH26952.1"/>
    </source>
</evidence>
<proteinExistence type="predicted"/>
<organism evidence="1 2">
    <name type="scientific">Pseudomonas amygdali pv. mori str. 301020</name>
    <dbReference type="NCBI Taxonomy" id="629261"/>
    <lineage>
        <taxon>Bacteria</taxon>
        <taxon>Pseudomonadati</taxon>
        <taxon>Pseudomonadota</taxon>
        <taxon>Gammaproteobacteria</taxon>
        <taxon>Pseudomonadales</taxon>
        <taxon>Pseudomonadaceae</taxon>
        <taxon>Pseudomonas</taxon>
        <taxon>Pseudomonas amygdali</taxon>
    </lineage>
</organism>
<dbReference type="AlphaFoldDB" id="A0A656GM85"/>
<accession>A0A656GM85</accession>
<dbReference type="Proteomes" id="UP000003465">
    <property type="component" value="Unassembled WGS sequence"/>
</dbReference>
<evidence type="ECO:0000313" key="2">
    <source>
        <dbReference type="Proteomes" id="UP000003465"/>
    </source>
</evidence>
<name>A0A656GM85_PSEA0</name>
<gene>
    <name evidence="1" type="ORF">PSYMO_37911</name>
</gene>
<reference evidence="1 2" key="1">
    <citation type="journal article" date="2011" name="PLoS Pathog.">
        <title>Dynamic evolution of pathogenicity revealed by sequencing and comparative genomics of 19 Pseudomonas syringae isolates.</title>
        <authorList>
            <person name="Baltrus D.A."/>
            <person name="Nishimura M.T."/>
            <person name="Romanchuk A."/>
            <person name="Chang J.H."/>
            <person name="Mukhtar M.S."/>
            <person name="Cherkis K."/>
            <person name="Roach J."/>
            <person name="Grant S.R."/>
            <person name="Jones C.D."/>
            <person name="Dangl J.L."/>
        </authorList>
    </citation>
    <scope>NUCLEOTIDE SEQUENCE [LARGE SCALE GENOMIC DNA]</scope>
    <source>
        <strain evidence="1 2">301020</strain>
    </source>
</reference>